<dbReference type="GO" id="GO:0005507">
    <property type="term" value="F:copper ion binding"/>
    <property type="evidence" value="ECO:0007669"/>
    <property type="project" value="TreeGrafter"/>
</dbReference>
<sequence length="106" mass="11682">MSDPTVLLCHCTCPDPASATRLATALVEEGLAACVSRLPGVLSTYRWQGRVESAEEVLLLIKTTTDRFAALRERVLALHPYELPELIALPVDRGHPAYLEWVRRGG</sequence>
<evidence type="ECO:0000313" key="3">
    <source>
        <dbReference type="Proteomes" id="UP000270530"/>
    </source>
</evidence>
<dbReference type="RefSeq" id="WP_126539626.1">
    <property type="nucleotide sequence ID" value="NZ_AP018560.1"/>
</dbReference>
<accession>A0A2Z6E8Q1</accession>
<dbReference type="InterPro" id="IPR004323">
    <property type="entry name" value="Ion_tolerance_CutA"/>
</dbReference>
<dbReference type="Proteomes" id="UP000270530">
    <property type="component" value="Chromosome"/>
</dbReference>
<dbReference type="Pfam" id="PF03091">
    <property type="entry name" value="CutA1"/>
    <property type="match status" value="1"/>
</dbReference>
<dbReference type="InterPro" id="IPR015867">
    <property type="entry name" value="N-reg_PII/ATP_PRibTrfase_C"/>
</dbReference>
<dbReference type="EMBL" id="AP018560">
    <property type="protein sequence ID" value="BBD81161.1"/>
    <property type="molecule type" value="Genomic_DNA"/>
</dbReference>
<dbReference type="GO" id="GO:0010038">
    <property type="term" value="P:response to metal ion"/>
    <property type="evidence" value="ECO:0007669"/>
    <property type="project" value="InterPro"/>
</dbReference>
<name>A0A2Z6E8Q1_9GAMM</name>
<reference evidence="3" key="1">
    <citation type="submission" date="2018-04" db="EMBL/GenBank/DDBJ databases">
        <authorList>
            <person name="Watanabe M."/>
            <person name="Kojima H."/>
        </authorList>
    </citation>
    <scope>NUCLEOTIDE SEQUENCE [LARGE SCALE GENOMIC DNA]</scope>
    <source>
        <strain evidence="3">Dysh456</strain>
    </source>
</reference>
<dbReference type="PANTHER" id="PTHR23419">
    <property type="entry name" value="DIVALENT CATION TOLERANCE CUTA-RELATED"/>
    <property type="match status" value="1"/>
</dbReference>
<protein>
    <submittedName>
        <fullName evidence="2">Periplasmic divalent cation tolerance protein cutA</fullName>
    </submittedName>
</protein>
<reference evidence="3" key="2">
    <citation type="submission" date="2018-06" db="EMBL/GenBank/DDBJ databases">
        <title>Genome sequence of Rhodanobacteraceae bacterium strain Dysh456.</title>
        <authorList>
            <person name="Fukui M."/>
        </authorList>
    </citation>
    <scope>NUCLEOTIDE SEQUENCE [LARGE SCALE GENOMIC DNA]</scope>
    <source>
        <strain evidence="3">Dysh456</strain>
    </source>
</reference>
<comment type="similarity">
    <text evidence="1">Belongs to the CutA family.</text>
</comment>
<organism evidence="2 3">
    <name type="scientific">Aerosticca soli</name>
    <dbReference type="NCBI Taxonomy" id="2010829"/>
    <lineage>
        <taxon>Bacteria</taxon>
        <taxon>Pseudomonadati</taxon>
        <taxon>Pseudomonadota</taxon>
        <taxon>Gammaproteobacteria</taxon>
        <taxon>Lysobacterales</taxon>
        <taxon>Rhodanobacteraceae</taxon>
        <taxon>Aerosticca</taxon>
    </lineage>
</organism>
<gene>
    <name evidence="2" type="ORF">ALSL_2537</name>
</gene>
<dbReference type="Gene3D" id="3.30.70.120">
    <property type="match status" value="1"/>
</dbReference>
<keyword evidence="3" id="KW-1185">Reference proteome</keyword>
<evidence type="ECO:0000313" key="2">
    <source>
        <dbReference type="EMBL" id="BBD81161.1"/>
    </source>
</evidence>
<dbReference type="InterPro" id="IPR011322">
    <property type="entry name" value="N-reg_PII-like_a/b"/>
</dbReference>
<dbReference type="OrthoDB" id="37622at2"/>
<evidence type="ECO:0000256" key="1">
    <source>
        <dbReference type="ARBA" id="ARBA00010169"/>
    </source>
</evidence>
<dbReference type="SUPFAM" id="SSF54913">
    <property type="entry name" value="GlnB-like"/>
    <property type="match status" value="1"/>
</dbReference>
<dbReference type="AlphaFoldDB" id="A0A2Z6E8Q1"/>
<dbReference type="KEGG" id="rbd:ALSL_2537"/>
<dbReference type="PANTHER" id="PTHR23419:SF8">
    <property type="entry name" value="FI09726P"/>
    <property type="match status" value="1"/>
</dbReference>
<proteinExistence type="inferred from homology"/>